<evidence type="ECO:0000313" key="3">
    <source>
        <dbReference type="Proteomes" id="UP000548582"/>
    </source>
</evidence>
<reference evidence="2 3" key="1">
    <citation type="submission" date="2020-03" db="EMBL/GenBank/DDBJ databases">
        <authorList>
            <person name="Sun Q."/>
        </authorList>
    </citation>
    <scope>NUCLEOTIDE SEQUENCE [LARGE SCALE GENOMIC DNA]</scope>
    <source>
        <strain evidence="2 3">JC162</strain>
    </source>
</reference>
<dbReference type="Pfam" id="PF02195">
    <property type="entry name" value="ParB_N"/>
    <property type="match status" value="1"/>
</dbReference>
<dbReference type="RefSeq" id="WP_170054053.1">
    <property type="nucleotide sequence ID" value="NZ_JABBKX010000003.1"/>
</dbReference>
<accession>A0A848EBB6</accession>
<protein>
    <submittedName>
        <fullName evidence="2">ParB N-terminal domain-containing protein</fullName>
    </submittedName>
</protein>
<dbReference type="SMART" id="SM00470">
    <property type="entry name" value="ParB"/>
    <property type="match status" value="1"/>
</dbReference>
<dbReference type="SUPFAM" id="SSF110849">
    <property type="entry name" value="ParB/Sulfiredoxin"/>
    <property type="match status" value="1"/>
</dbReference>
<comment type="caution">
    <text evidence="2">The sequence shown here is derived from an EMBL/GenBank/DDBJ whole genome shotgun (WGS) entry which is preliminary data.</text>
</comment>
<dbReference type="EMBL" id="JABBKX010000003">
    <property type="protein sequence ID" value="NMJ41814.1"/>
    <property type="molecule type" value="Genomic_DNA"/>
</dbReference>
<dbReference type="InterPro" id="IPR036086">
    <property type="entry name" value="ParB/Sulfiredoxin_sf"/>
</dbReference>
<name>A0A848EBB6_9PROT</name>
<sequence length="243" mass="26683">MIEKHDRQVVPIWFPIADLHRDPRFQIRTRMEPGAVDRYANALRAEVELPPVRVAMVAGVPVLVDGWHRVAAHQITGATHVPALVTEATAQEARWLAAEANLTHGLPLKKGELRSAFRAFITARRHRVPARAGQGPGRLSYRDIAKALGGHVTHQTVSNWMHKDFPDIAKEYGSEATPMAEAPAPEDPEEGFARTAQEAIAQALSAARGVRDPGRRGALVAATEAALRELREGRAWVPPSHEF</sequence>
<keyword evidence="3" id="KW-1185">Reference proteome</keyword>
<dbReference type="InterPro" id="IPR003115">
    <property type="entry name" value="ParB_N"/>
</dbReference>
<gene>
    <name evidence="2" type="ORF">GWK16_11210</name>
</gene>
<evidence type="ECO:0000259" key="1">
    <source>
        <dbReference type="SMART" id="SM00470"/>
    </source>
</evidence>
<dbReference type="Gene3D" id="3.90.1530.10">
    <property type="entry name" value="Conserved hypothetical protein from pyrococcus furiosus pfu- 392566-001, ParB domain"/>
    <property type="match status" value="1"/>
</dbReference>
<dbReference type="AlphaFoldDB" id="A0A848EBB6"/>
<dbReference type="Proteomes" id="UP000548582">
    <property type="component" value="Unassembled WGS sequence"/>
</dbReference>
<feature type="domain" description="ParB-like N-terminal" evidence="1">
    <location>
        <begin position="12"/>
        <end position="102"/>
    </location>
</feature>
<evidence type="ECO:0000313" key="2">
    <source>
        <dbReference type="EMBL" id="NMJ41814.1"/>
    </source>
</evidence>
<organism evidence="2 3">
    <name type="scientific">Neoroseomonas marina</name>
    <dbReference type="NCBI Taxonomy" id="1232220"/>
    <lineage>
        <taxon>Bacteria</taxon>
        <taxon>Pseudomonadati</taxon>
        <taxon>Pseudomonadota</taxon>
        <taxon>Alphaproteobacteria</taxon>
        <taxon>Acetobacterales</taxon>
        <taxon>Acetobacteraceae</taxon>
        <taxon>Neoroseomonas</taxon>
    </lineage>
</organism>
<proteinExistence type="predicted"/>